<keyword evidence="3" id="KW-0489">Methyltransferase</keyword>
<gene>
    <name evidence="3" type="ORF">SAMN04489742_3998</name>
</gene>
<dbReference type="Proteomes" id="UP000181917">
    <property type="component" value="Unassembled WGS sequence"/>
</dbReference>
<feature type="domain" description="Methyltransferase" evidence="1">
    <location>
        <begin position="188"/>
        <end position="302"/>
    </location>
</feature>
<dbReference type="CDD" id="cd02440">
    <property type="entry name" value="AdoMet_MTases"/>
    <property type="match status" value="1"/>
</dbReference>
<evidence type="ECO:0000313" key="3">
    <source>
        <dbReference type="EMBL" id="SDR10936.1"/>
    </source>
</evidence>
<dbReference type="PANTHER" id="PTHR45128:SF1">
    <property type="entry name" value="S-ADENOSYLMETHIONINE-DEPENDENT METHYLTRANSFERASE RV2258C"/>
    <property type="match status" value="1"/>
</dbReference>
<dbReference type="GO" id="GO:0008168">
    <property type="term" value="F:methyltransferase activity"/>
    <property type="evidence" value="ECO:0007669"/>
    <property type="project" value="UniProtKB-KW"/>
</dbReference>
<evidence type="ECO:0000313" key="4">
    <source>
        <dbReference type="Proteomes" id="UP000181917"/>
    </source>
</evidence>
<name>A0A1H1GDN4_9MICC</name>
<dbReference type="Gene3D" id="3.40.50.150">
    <property type="entry name" value="Vaccinia Virus protein VP39"/>
    <property type="match status" value="1"/>
</dbReference>
<organism evidence="3 4">
    <name type="scientific">Crystallibacter crystallopoietes</name>
    <dbReference type="NCBI Taxonomy" id="37928"/>
    <lineage>
        <taxon>Bacteria</taxon>
        <taxon>Bacillati</taxon>
        <taxon>Actinomycetota</taxon>
        <taxon>Actinomycetes</taxon>
        <taxon>Micrococcales</taxon>
        <taxon>Micrococcaceae</taxon>
        <taxon>Crystallibacter</taxon>
    </lineage>
</organism>
<dbReference type="PANTHER" id="PTHR45128">
    <property type="entry name" value="METHYLTRANSFERASE TYPE 11"/>
    <property type="match status" value="1"/>
</dbReference>
<accession>A0A1H1GDN4</accession>
<proteinExistence type="predicted"/>
<dbReference type="AlphaFoldDB" id="A0A1H1GDN4"/>
<dbReference type="OrthoDB" id="9801363at2"/>
<dbReference type="RefSeq" id="WP_074702194.1">
    <property type="nucleotide sequence ID" value="NZ_CP018863.1"/>
</dbReference>
<dbReference type="EMBL" id="FNKH01000002">
    <property type="protein sequence ID" value="SDR10936.1"/>
    <property type="molecule type" value="Genomic_DNA"/>
</dbReference>
<keyword evidence="3" id="KW-0808">Transferase</keyword>
<dbReference type="InterPro" id="IPR029063">
    <property type="entry name" value="SAM-dependent_MTases_sf"/>
</dbReference>
<reference evidence="3 4" key="1">
    <citation type="submission" date="2016-10" db="EMBL/GenBank/DDBJ databases">
        <authorList>
            <person name="de Groot N.N."/>
        </authorList>
    </citation>
    <scope>NUCLEOTIDE SEQUENCE [LARGE SCALE GENOMIC DNA]</scope>
    <source>
        <strain evidence="3 4">DSM 20117</strain>
    </source>
</reference>
<dbReference type="STRING" id="37928.SAMN04489742_3998"/>
<dbReference type="SUPFAM" id="SSF53335">
    <property type="entry name" value="S-adenosyl-L-methionine-dependent methyltransferases"/>
    <property type="match status" value="1"/>
</dbReference>
<dbReference type="InterPro" id="IPR036388">
    <property type="entry name" value="WH-like_DNA-bd_sf"/>
</dbReference>
<dbReference type="Pfam" id="PF13847">
    <property type="entry name" value="Methyltransf_31"/>
    <property type="match status" value="1"/>
</dbReference>
<dbReference type="Gene3D" id="1.10.10.10">
    <property type="entry name" value="Winged helix-like DNA-binding domain superfamily/Winged helix DNA-binding domain"/>
    <property type="match status" value="1"/>
</dbReference>
<dbReference type="InterPro" id="IPR053173">
    <property type="entry name" value="SAM-binding_MTase"/>
</dbReference>
<dbReference type="GO" id="GO:0032259">
    <property type="term" value="P:methylation"/>
    <property type="evidence" value="ECO:0007669"/>
    <property type="project" value="UniProtKB-KW"/>
</dbReference>
<protein>
    <submittedName>
        <fullName evidence="3">Methyltransferase domain-containing protein</fullName>
    </submittedName>
</protein>
<feature type="domain" description="S-adenosylmethionine-dependent methyltransferase Rv2258c-like winged HTH" evidence="2">
    <location>
        <begin position="38"/>
        <end position="111"/>
    </location>
</feature>
<dbReference type="InterPro" id="IPR025714">
    <property type="entry name" value="Methyltranfer_dom"/>
</dbReference>
<sequence>MTIDQSQGTSLQASADQEPDAEAIQAFVGRFVGILNDAAIAVLTSVGHQTGLFETMAGMPAATSEQIADAAGLNERYVREWLGGMTTARVVTHDPATKTYRLPREHAAVLTSAAGPDNMAILMQHISMMGEVEQKTIQRFRTGGGLSYEDYPQFHQNMAETSAAVNDAALLDVILPLVPGLPERLRAGLDLADVGCGAGHAVNLMAQAFPASRFTGYDFSEEAIQRARSEAEQLGLANAAFEVLDVAKLDVEASFDVVTAFDAIHDQAHPGTVLHNIRRTLRPDGVFLMVDIKASSKVEENIDMPWASYLYAISTFHCMSVSLGLDGDGLGTAWGQQLALSMLDEAGFGTVEAKDVESDPFNTYFVART</sequence>
<keyword evidence="4" id="KW-1185">Reference proteome</keyword>
<dbReference type="KEGG" id="acry:AC20117_19395"/>
<dbReference type="InterPro" id="IPR048711">
    <property type="entry name" value="WHD_Rv2258c"/>
</dbReference>
<evidence type="ECO:0000259" key="2">
    <source>
        <dbReference type="Pfam" id="PF21320"/>
    </source>
</evidence>
<evidence type="ECO:0000259" key="1">
    <source>
        <dbReference type="Pfam" id="PF13847"/>
    </source>
</evidence>
<dbReference type="Pfam" id="PF21320">
    <property type="entry name" value="WHD_Rv2258c"/>
    <property type="match status" value="1"/>
</dbReference>